<protein>
    <recommendedName>
        <fullName evidence="8">Pentacotripeptide-repeat region of PRORP domain-containing protein</fullName>
    </recommendedName>
</protein>
<gene>
    <name evidence="6" type="ORF">WALSEDRAFT_28781</name>
</gene>
<evidence type="ECO:0000256" key="5">
    <source>
        <dbReference type="PROSITE-ProRule" id="PRU00708"/>
    </source>
</evidence>
<dbReference type="OMA" id="NHIACSI"/>
<dbReference type="EMBL" id="JH668232">
    <property type="protein sequence ID" value="EIM21426.1"/>
    <property type="molecule type" value="Genomic_DNA"/>
</dbReference>
<dbReference type="PROSITE" id="PS51375">
    <property type="entry name" value="PPR"/>
    <property type="match status" value="3"/>
</dbReference>
<comment type="subunit">
    <text evidence="4">Binds to mitochondrial small subunit 15S rRNA.</text>
</comment>
<accession>I4YBT4</accession>
<feature type="repeat" description="PPR" evidence="5">
    <location>
        <begin position="435"/>
        <end position="469"/>
    </location>
</feature>
<dbReference type="GeneID" id="18471059"/>
<dbReference type="InParanoid" id="I4YBT4"/>
<comment type="similarity">
    <text evidence="1">Belongs to the CCM1 family.</text>
</comment>
<dbReference type="InterPro" id="IPR002885">
    <property type="entry name" value="PPR_rpt"/>
</dbReference>
<evidence type="ECO:0000313" key="6">
    <source>
        <dbReference type="EMBL" id="EIM21426.1"/>
    </source>
</evidence>
<dbReference type="PANTHER" id="PTHR47447">
    <property type="entry name" value="OS03G0856100 PROTEIN"/>
    <property type="match status" value="1"/>
</dbReference>
<dbReference type="InterPro" id="IPR011990">
    <property type="entry name" value="TPR-like_helical_dom_sf"/>
</dbReference>
<dbReference type="Proteomes" id="UP000005242">
    <property type="component" value="Unassembled WGS sequence"/>
</dbReference>
<dbReference type="AlphaFoldDB" id="I4YBT4"/>
<keyword evidence="2" id="KW-0677">Repeat</keyword>
<dbReference type="PANTHER" id="PTHR47447:SF17">
    <property type="entry name" value="OS12G0638900 PROTEIN"/>
    <property type="match status" value="1"/>
</dbReference>
<evidence type="ECO:0000256" key="2">
    <source>
        <dbReference type="ARBA" id="ARBA00022737"/>
    </source>
</evidence>
<evidence type="ECO:0000313" key="7">
    <source>
        <dbReference type="Proteomes" id="UP000005242"/>
    </source>
</evidence>
<sequence length="594" mass="65788">MHSIKLCLLRPRIGTSTKLIPALVRFNSSAGLVKAIRNRDLDKLQNELKNVNLGNINEEDIQNLSALAVTLPQSSSLDELSLVLAGRQQPKALLKVFKRALTSGDSKKVIDMYTRLDKDSVDTLTLLCVVAAYSLIGNYRGAQTAVENANKPGYTFNPKNTALHTGLTNDKLALAQDYISKLRFYHDTKTKADLISAIDNAGGNSMRKHLIDLYAAVDIATLEDDEIYARFIQAFTSASKRGSPPLPAHVLDKPYSKLGPKSLNAALQGAFVRSTGTTNVNNILNAMNAKNVLPDEDIASALVSDLISKDRKDAGMALFDTIQEMYTNSGQGVPTKICNALLSGLTKVGMSDVALDVFKQIKEPSIVTYNILIRYSVLKNDHATTINLLRELRERGITPDAHTFSMLLVYLRKRGHGEAINVVMKTMTDCGVTPDLHIYSGMIDILAKEGQLKEAITLLDRIEDEGVKTTSVTYTSVISGYLLHSSDGLQEAQKLMARMKLRGLSPTPVLFNYIIEASLASQNAYAPWVFLEQMQYEPNVHITKGTLYILMKGFYESRRYDDCKRLLDFIDRHDLTSLGDDALNRIINKIKRKL</sequence>
<dbReference type="HOGENOM" id="CLU_430342_0_0_1"/>
<name>I4YBT4_WALMC</name>
<dbReference type="KEGG" id="wse:WALSEDRAFT_28781"/>
<keyword evidence="7" id="KW-1185">Reference proteome</keyword>
<evidence type="ECO:0008006" key="8">
    <source>
        <dbReference type="Google" id="ProtNLM"/>
    </source>
</evidence>
<dbReference type="STRING" id="671144.I4YBT4"/>
<dbReference type="Gene3D" id="1.25.40.10">
    <property type="entry name" value="Tetratricopeptide repeat domain"/>
    <property type="match status" value="2"/>
</dbReference>
<dbReference type="eggNOG" id="KOG4197">
    <property type="taxonomic scope" value="Eukaryota"/>
</dbReference>
<evidence type="ECO:0000256" key="1">
    <source>
        <dbReference type="ARBA" id="ARBA00006192"/>
    </source>
</evidence>
<comment type="function">
    <text evidence="3">Regulates mitochondrial small subunit maturation by controlling 15S rRNA 5'-end processing. Localizes to the 5' precursor of the 15S rRNA in a position that is subsequently occupied by mS47 in the mature yeast mtSSU. Uses structure and sequence-specific RNA recognition, binding to a single-stranded region of the precursor and specifically recognizing bases -6 to -1. The exchange of Ccm1 for mS47 is coupled to the irreversible removal of precursor rRNA that is accompanied by conformational changes of the mitoribosomal proteins uS5m and mS26. These conformational changes signal completion of 5'-end rRNA processing through protection of the mature 5'-end of the 15S rRNA and stabilization of mS47. The removal of the 5' precursor together with the dissociation of Ccm1 may be catalyzed by the 5'-3' exoribonuclease Pet127. Involved in the specific removal of group I introns in mitochondrial encoded transcripts.</text>
</comment>
<feature type="repeat" description="PPR" evidence="5">
    <location>
        <begin position="470"/>
        <end position="506"/>
    </location>
</feature>
<dbReference type="Pfam" id="PF01535">
    <property type="entry name" value="PPR"/>
    <property type="match status" value="1"/>
</dbReference>
<dbReference type="NCBIfam" id="TIGR00756">
    <property type="entry name" value="PPR"/>
    <property type="match status" value="2"/>
</dbReference>
<proteinExistence type="inferred from homology"/>
<dbReference type="Pfam" id="PF13041">
    <property type="entry name" value="PPR_2"/>
    <property type="match status" value="2"/>
</dbReference>
<evidence type="ECO:0000256" key="4">
    <source>
        <dbReference type="ARBA" id="ARBA00044511"/>
    </source>
</evidence>
<reference evidence="6 7" key="1">
    <citation type="journal article" date="2012" name="Fungal Genet. Biol.">
        <title>The genome of the xerotolerant mold Wallemia sebi reveals adaptations to osmotic stress and suggests cryptic sexual reproduction.</title>
        <authorList>
            <person name="Padamsee M."/>
            <person name="Kumar T.K.A."/>
            <person name="Riley R."/>
            <person name="Binder M."/>
            <person name="Boyd A."/>
            <person name="Calvo A.M."/>
            <person name="Furukawa K."/>
            <person name="Hesse C."/>
            <person name="Hohmann S."/>
            <person name="James T.Y."/>
            <person name="LaButti K."/>
            <person name="Lapidus A."/>
            <person name="Lindquist E."/>
            <person name="Lucas S."/>
            <person name="Miller K."/>
            <person name="Shantappa S."/>
            <person name="Grigoriev I.V."/>
            <person name="Hibbett D.S."/>
            <person name="McLaughlin D.J."/>
            <person name="Spatafora J.W."/>
            <person name="Aime M.C."/>
        </authorList>
    </citation>
    <scope>NUCLEOTIDE SEQUENCE [LARGE SCALE GENOMIC DNA]</scope>
    <source>
        <strain evidence="7">ATCC MYA-4683 / CBS 633.66</strain>
    </source>
</reference>
<evidence type="ECO:0000256" key="3">
    <source>
        <dbReference type="ARBA" id="ARBA00044493"/>
    </source>
</evidence>
<feature type="repeat" description="PPR" evidence="5">
    <location>
        <begin position="365"/>
        <end position="399"/>
    </location>
</feature>
<organism evidence="6 7">
    <name type="scientific">Wallemia mellicola (strain ATCC MYA-4683 / CBS 633.66)</name>
    <name type="common">Wallemia sebi (CBS 633.66)</name>
    <dbReference type="NCBI Taxonomy" id="671144"/>
    <lineage>
        <taxon>Eukaryota</taxon>
        <taxon>Fungi</taxon>
        <taxon>Dikarya</taxon>
        <taxon>Basidiomycota</taxon>
        <taxon>Wallemiomycotina</taxon>
        <taxon>Wallemiomycetes</taxon>
        <taxon>Wallemiales</taxon>
        <taxon>Wallemiaceae</taxon>
        <taxon>Wallemia</taxon>
    </lineage>
</organism>
<dbReference type="OrthoDB" id="185373at2759"/>
<dbReference type="RefSeq" id="XP_006958457.1">
    <property type="nucleotide sequence ID" value="XM_006958395.1"/>
</dbReference>